<feature type="region of interest" description="Disordered" evidence="1">
    <location>
        <begin position="280"/>
        <end position="344"/>
    </location>
</feature>
<feature type="compositionally biased region" description="Polar residues" evidence="1">
    <location>
        <begin position="318"/>
        <end position="344"/>
    </location>
</feature>
<sequence>MSSESIVNRMQVRARDRTPLLVDRVTGSCVPFDSMCLQVLPRTVTGAGTSSSVTESTTLQLSNTDPSQTTTAAATGTGTPTSTDSLSPSPSTFKHLPNTDSDSEQNSQDSSSDRPTSASQNSATATGQVDTQLNSDPTATNDGTATDTNLGQTMMSTTNADTSGNTLAGIQTSSLGPSSELTTITATIGQHTGAPEHMQRSKSNDARAIGIAFGAAAQAMVILIAALILFLRKRRGRAKAVLSSSPPHASDTSISPFVQISEGRHGRTLESVFARIFNKSDQPQAEETVTPIADGRPSESAADTEPPAYSDVLRQPIRHSSQEPNDIQQSTPIMKGSQANLTNA</sequence>
<feature type="compositionally biased region" description="Low complexity" evidence="1">
    <location>
        <begin position="46"/>
        <end position="58"/>
    </location>
</feature>
<feature type="transmembrane region" description="Helical" evidence="2">
    <location>
        <begin position="208"/>
        <end position="231"/>
    </location>
</feature>
<evidence type="ECO:0000313" key="3">
    <source>
        <dbReference type="EMBL" id="KLO19709.1"/>
    </source>
</evidence>
<keyword evidence="2" id="KW-1133">Transmembrane helix</keyword>
<keyword evidence="4" id="KW-1185">Reference proteome</keyword>
<protein>
    <submittedName>
        <fullName evidence="3">Uncharacterized protein</fullName>
    </submittedName>
</protein>
<evidence type="ECO:0000256" key="2">
    <source>
        <dbReference type="SAM" id="Phobius"/>
    </source>
</evidence>
<feature type="region of interest" description="Disordered" evidence="1">
    <location>
        <begin position="46"/>
        <end position="166"/>
    </location>
</feature>
<keyword evidence="2" id="KW-0812">Transmembrane</keyword>
<gene>
    <name evidence="3" type="ORF">SCHPADRAFT_992652</name>
</gene>
<feature type="compositionally biased region" description="Low complexity" evidence="1">
    <location>
        <begin position="138"/>
        <end position="151"/>
    </location>
</feature>
<accession>A0A0H2S6V9</accession>
<reference evidence="3 4" key="1">
    <citation type="submission" date="2015-04" db="EMBL/GenBank/DDBJ databases">
        <title>Complete genome sequence of Schizopora paradoxa KUC8140, a cosmopolitan wood degrader in East Asia.</title>
        <authorList>
            <consortium name="DOE Joint Genome Institute"/>
            <person name="Min B."/>
            <person name="Park H."/>
            <person name="Jang Y."/>
            <person name="Kim J.-J."/>
            <person name="Kim K.H."/>
            <person name="Pangilinan J."/>
            <person name="Lipzen A."/>
            <person name="Riley R."/>
            <person name="Grigoriev I.V."/>
            <person name="Spatafora J.W."/>
            <person name="Choi I.-G."/>
        </authorList>
    </citation>
    <scope>NUCLEOTIDE SEQUENCE [LARGE SCALE GENOMIC DNA]</scope>
    <source>
        <strain evidence="3 4">KUC8140</strain>
    </source>
</reference>
<dbReference type="AlphaFoldDB" id="A0A0H2S6V9"/>
<dbReference type="InParanoid" id="A0A0H2S6V9"/>
<keyword evidence="2" id="KW-0472">Membrane</keyword>
<feature type="compositionally biased region" description="Polar residues" evidence="1">
    <location>
        <begin position="114"/>
        <end position="137"/>
    </location>
</feature>
<name>A0A0H2S6V9_9AGAM</name>
<dbReference type="EMBL" id="KQ085885">
    <property type="protein sequence ID" value="KLO19709.1"/>
    <property type="molecule type" value="Genomic_DNA"/>
</dbReference>
<feature type="compositionally biased region" description="Polar residues" evidence="1">
    <location>
        <begin position="152"/>
        <end position="166"/>
    </location>
</feature>
<proteinExistence type="predicted"/>
<organism evidence="3 4">
    <name type="scientific">Schizopora paradoxa</name>
    <dbReference type="NCBI Taxonomy" id="27342"/>
    <lineage>
        <taxon>Eukaryota</taxon>
        <taxon>Fungi</taxon>
        <taxon>Dikarya</taxon>
        <taxon>Basidiomycota</taxon>
        <taxon>Agaricomycotina</taxon>
        <taxon>Agaricomycetes</taxon>
        <taxon>Hymenochaetales</taxon>
        <taxon>Schizoporaceae</taxon>
        <taxon>Schizopora</taxon>
    </lineage>
</organism>
<dbReference type="Proteomes" id="UP000053477">
    <property type="component" value="Unassembled WGS sequence"/>
</dbReference>
<feature type="compositionally biased region" description="Low complexity" evidence="1">
    <location>
        <begin position="66"/>
        <end position="92"/>
    </location>
</feature>
<evidence type="ECO:0000313" key="4">
    <source>
        <dbReference type="Proteomes" id="UP000053477"/>
    </source>
</evidence>
<evidence type="ECO:0000256" key="1">
    <source>
        <dbReference type="SAM" id="MobiDB-lite"/>
    </source>
</evidence>